<dbReference type="InterPro" id="IPR036888">
    <property type="entry name" value="DNA_integrity_DisA_N_sf"/>
</dbReference>
<dbReference type="PANTHER" id="PTHR34185">
    <property type="entry name" value="DIADENYLATE CYCLASE"/>
    <property type="match status" value="1"/>
</dbReference>
<evidence type="ECO:0000256" key="10">
    <source>
        <dbReference type="SAM" id="Coils"/>
    </source>
</evidence>
<dbReference type="Pfam" id="PF02457">
    <property type="entry name" value="DAC"/>
    <property type="match status" value="1"/>
</dbReference>
<reference evidence="12" key="1">
    <citation type="submission" date="2020-05" db="EMBL/GenBank/DDBJ databases">
        <authorList>
            <person name="Chiriac C."/>
            <person name="Salcher M."/>
            <person name="Ghai R."/>
            <person name="Kavagutti S V."/>
        </authorList>
    </citation>
    <scope>NUCLEOTIDE SEQUENCE</scope>
</reference>
<dbReference type="Gene3D" id="1.20.1260.110">
    <property type="entry name" value="DNA integrity scanning linker region"/>
    <property type="match status" value="1"/>
</dbReference>
<gene>
    <name evidence="12" type="ORF">UFOPK3444_01118</name>
</gene>
<dbReference type="PANTHER" id="PTHR34185:SF3">
    <property type="entry name" value="DNA INTEGRITY SCANNING PROTEIN DISA"/>
    <property type="match status" value="1"/>
</dbReference>
<dbReference type="SUPFAM" id="SSF143597">
    <property type="entry name" value="YojJ-like"/>
    <property type="match status" value="1"/>
</dbReference>
<keyword evidence="8" id="KW-0238">DNA-binding</keyword>
<dbReference type="GO" id="GO:0003677">
    <property type="term" value="F:DNA binding"/>
    <property type="evidence" value="ECO:0007669"/>
    <property type="project" value="UniProtKB-KW"/>
</dbReference>
<name>A0A6J7ED24_9ZZZZ</name>
<keyword evidence="10" id="KW-0175">Coiled coil</keyword>
<keyword evidence="3" id="KW-0548">Nucleotidyltransferase</keyword>
<sequence>MIQGRSGDDQTVELDSRQDPGLVRSLEMVAPGTALREGIDNIVHARTGALIVIGDPEELAQMISGGIRLDIDYSPAFLYQVAKMDGAILLNPSATRIIWANVQMTPDPTIMSSETGTRHRTAERLSKQADALVIAVSQRREVVSLYADGSKYILEDIPQVLAKANQALATLDKYRSRLDQVSTRLTALEFEGSATLHDVLTVLQRSEMVTRMGAEIERHIVELGTEGRLIEMQLDEVLTGVAADKAALVDDYVREMGPDGLAGVMEQLARLSHQDLLDFGRLAELLGHDRKVNTIDHAVAPRGYRVLGRIPRLPKLVVQRIVEVFGGLEDLLGSAEGELESIEGVGELRAKDIREGLRRLQEINLVDRYLQI</sequence>
<dbReference type="InterPro" id="IPR010994">
    <property type="entry name" value="RuvA_2-like"/>
</dbReference>
<feature type="domain" description="DAC" evidence="11">
    <location>
        <begin position="19"/>
        <end position="159"/>
    </location>
</feature>
<keyword evidence="6" id="KW-0067">ATP-binding</keyword>
<keyword evidence="4" id="KW-0547">Nucleotide-binding</keyword>
<organism evidence="12">
    <name type="scientific">freshwater metagenome</name>
    <dbReference type="NCBI Taxonomy" id="449393"/>
    <lineage>
        <taxon>unclassified sequences</taxon>
        <taxon>metagenomes</taxon>
        <taxon>ecological metagenomes</taxon>
    </lineage>
</organism>
<keyword evidence="7" id="KW-0460">Magnesium</keyword>
<dbReference type="InterPro" id="IPR050338">
    <property type="entry name" value="DisA"/>
</dbReference>
<dbReference type="Gene3D" id="3.40.1700.10">
    <property type="entry name" value="DNA integrity scanning protein, DisA, N-terminal domain"/>
    <property type="match status" value="1"/>
</dbReference>
<dbReference type="InterPro" id="IPR023763">
    <property type="entry name" value="DNA_integrity_scanning_protein"/>
</dbReference>
<evidence type="ECO:0000256" key="1">
    <source>
        <dbReference type="ARBA" id="ARBA00000877"/>
    </source>
</evidence>
<dbReference type="NCBIfam" id="NF010009">
    <property type="entry name" value="PRK13482.1"/>
    <property type="match status" value="1"/>
</dbReference>
<evidence type="ECO:0000256" key="4">
    <source>
        <dbReference type="ARBA" id="ARBA00022741"/>
    </source>
</evidence>
<accession>A0A6J7ED24</accession>
<keyword evidence="2" id="KW-0808">Transferase</keyword>
<dbReference type="GO" id="GO:0005524">
    <property type="term" value="F:ATP binding"/>
    <property type="evidence" value="ECO:0007669"/>
    <property type="project" value="UniProtKB-KW"/>
</dbReference>
<evidence type="ECO:0000256" key="5">
    <source>
        <dbReference type="ARBA" id="ARBA00022763"/>
    </source>
</evidence>
<dbReference type="Pfam" id="PF10635">
    <property type="entry name" value="DisA-linker"/>
    <property type="match status" value="1"/>
</dbReference>
<dbReference type="HAMAP" id="MF_01438">
    <property type="entry name" value="DisA"/>
    <property type="match status" value="1"/>
</dbReference>
<evidence type="ECO:0000313" key="12">
    <source>
        <dbReference type="EMBL" id="CAB4877693.1"/>
    </source>
</evidence>
<evidence type="ECO:0000256" key="8">
    <source>
        <dbReference type="ARBA" id="ARBA00023125"/>
    </source>
</evidence>
<dbReference type="SUPFAM" id="SSF47781">
    <property type="entry name" value="RuvA domain 2-like"/>
    <property type="match status" value="1"/>
</dbReference>
<evidence type="ECO:0000256" key="9">
    <source>
        <dbReference type="ARBA" id="ARBA00023204"/>
    </source>
</evidence>
<dbReference type="EMBL" id="CAFBLU010000018">
    <property type="protein sequence ID" value="CAB4877693.1"/>
    <property type="molecule type" value="Genomic_DNA"/>
</dbReference>
<evidence type="ECO:0000256" key="7">
    <source>
        <dbReference type="ARBA" id="ARBA00022842"/>
    </source>
</evidence>
<keyword evidence="5" id="KW-0227">DNA damage</keyword>
<feature type="coiled-coil region" evidence="10">
    <location>
        <begin position="164"/>
        <end position="191"/>
    </location>
</feature>
<comment type="catalytic activity">
    <reaction evidence="1">
        <text>2 ATP = 3',3'-c-di-AMP + 2 diphosphate</text>
        <dbReference type="Rhea" id="RHEA:35655"/>
        <dbReference type="ChEBI" id="CHEBI:30616"/>
        <dbReference type="ChEBI" id="CHEBI:33019"/>
        <dbReference type="ChEBI" id="CHEBI:71500"/>
        <dbReference type="EC" id="2.7.7.85"/>
    </reaction>
</comment>
<evidence type="ECO:0000259" key="11">
    <source>
        <dbReference type="PROSITE" id="PS51794"/>
    </source>
</evidence>
<keyword evidence="9" id="KW-0234">DNA repair</keyword>
<evidence type="ECO:0000256" key="2">
    <source>
        <dbReference type="ARBA" id="ARBA00022679"/>
    </source>
</evidence>
<dbReference type="Gene3D" id="1.10.150.20">
    <property type="entry name" value="5' to 3' exonuclease, C-terminal subdomain"/>
    <property type="match status" value="1"/>
</dbReference>
<evidence type="ECO:0000256" key="3">
    <source>
        <dbReference type="ARBA" id="ARBA00022695"/>
    </source>
</evidence>
<dbReference type="GO" id="GO:0004016">
    <property type="term" value="F:adenylate cyclase activity"/>
    <property type="evidence" value="ECO:0007669"/>
    <property type="project" value="TreeGrafter"/>
</dbReference>
<proteinExistence type="inferred from homology"/>
<dbReference type="InterPro" id="IPR038331">
    <property type="entry name" value="DisA_sf"/>
</dbReference>
<dbReference type="AlphaFoldDB" id="A0A6J7ED24"/>
<dbReference type="InterPro" id="IPR018906">
    <property type="entry name" value="DNA_integrity_scan_DisA_link"/>
</dbReference>
<dbReference type="GO" id="GO:0106408">
    <property type="term" value="F:diadenylate cyclase activity"/>
    <property type="evidence" value="ECO:0007669"/>
    <property type="project" value="UniProtKB-EC"/>
</dbReference>
<dbReference type="PROSITE" id="PS51794">
    <property type="entry name" value="DAC"/>
    <property type="match status" value="1"/>
</dbReference>
<protein>
    <submittedName>
        <fullName evidence="12">Unannotated protein</fullName>
    </submittedName>
</protein>
<evidence type="ECO:0000256" key="6">
    <source>
        <dbReference type="ARBA" id="ARBA00022840"/>
    </source>
</evidence>
<dbReference type="GO" id="GO:0006281">
    <property type="term" value="P:DNA repair"/>
    <property type="evidence" value="ECO:0007669"/>
    <property type="project" value="UniProtKB-KW"/>
</dbReference>
<dbReference type="InterPro" id="IPR003390">
    <property type="entry name" value="DNA_integrity_scan_DisA_N"/>
</dbReference>